<evidence type="ECO:0000313" key="3">
    <source>
        <dbReference type="EMBL" id="THV01009.1"/>
    </source>
</evidence>
<feature type="region of interest" description="Disordered" evidence="1">
    <location>
        <begin position="1"/>
        <end position="62"/>
    </location>
</feature>
<dbReference type="OrthoDB" id="3358294at2759"/>
<accession>A0A4S8MFR1</accession>
<sequence length="155" mass="17652">MPFPHSHSRSRSPEDSDSNWNKKAFIPLEDPDPSTDRLSGKTAREGGLSSTTHSISLSPTSRPKVAWYNSDENDVEKTSVSHVGTVAVDSRGEEDGDHSDMSIRLRRLFYWGFLCPPLWLLGFIMYTFRFFPGRNMLHGVYTPFLYLLSHLLESE</sequence>
<keyword evidence="2" id="KW-1133">Transmembrane helix</keyword>
<dbReference type="EMBL" id="ML179095">
    <property type="protein sequence ID" value="THV01009.1"/>
    <property type="molecule type" value="Genomic_DNA"/>
</dbReference>
<name>A0A4S8MFR1_DENBC</name>
<gene>
    <name evidence="3" type="ORF">K435DRAFT_421186</name>
</gene>
<keyword evidence="4" id="KW-1185">Reference proteome</keyword>
<proteinExistence type="predicted"/>
<feature type="transmembrane region" description="Helical" evidence="2">
    <location>
        <begin position="108"/>
        <end position="128"/>
    </location>
</feature>
<feature type="compositionally biased region" description="Polar residues" evidence="1">
    <location>
        <begin position="48"/>
        <end position="61"/>
    </location>
</feature>
<keyword evidence="2" id="KW-0812">Transmembrane</keyword>
<reference evidence="3 4" key="1">
    <citation type="journal article" date="2019" name="Nat. Ecol. Evol.">
        <title>Megaphylogeny resolves global patterns of mushroom evolution.</title>
        <authorList>
            <person name="Varga T."/>
            <person name="Krizsan K."/>
            <person name="Foldi C."/>
            <person name="Dima B."/>
            <person name="Sanchez-Garcia M."/>
            <person name="Sanchez-Ramirez S."/>
            <person name="Szollosi G.J."/>
            <person name="Szarkandi J.G."/>
            <person name="Papp V."/>
            <person name="Albert L."/>
            <person name="Andreopoulos W."/>
            <person name="Angelini C."/>
            <person name="Antonin V."/>
            <person name="Barry K.W."/>
            <person name="Bougher N.L."/>
            <person name="Buchanan P."/>
            <person name="Buyck B."/>
            <person name="Bense V."/>
            <person name="Catcheside P."/>
            <person name="Chovatia M."/>
            <person name="Cooper J."/>
            <person name="Damon W."/>
            <person name="Desjardin D."/>
            <person name="Finy P."/>
            <person name="Geml J."/>
            <person name="Haridas S."/>
            <person name="Hughes K."/>
            <person name="Justo A."/>
            <person name="Karasinski D."/>
            <person name="Kautmanova I."/>
            <person name="Kiss B."/>
            <person name="Kocsube S."/>
            <person name="Kotiranta H."/>
            <person name="LaButti K.M."/>
            <person name="Lechner B.E."/>
            <person name="Liimatainen K."/>
            <person name="Lipzen A."/>
            <person name="Lukacs Z."/>
            <person name="Mihaltcheva S."/>
            <person name="Morgado L.N."/>
            <person name="Niskanen T."/>
            <person name="Noordeloos M.E."/>
            <person name="Ohm R.A."/>
            <person name="Ortiz-Santana B."/>
            <person name="Ovrebo C."/>
            <person name="Racz N."/>
            <person name="Riley R."/>
            <person name="Savchenko A."/>
            <person name="Shiryaev A."/>
            <person name="Soop K."/>
            <person name="Spirin V."/>
            <person name="Szebenyi C."/>
            <person name="Tomsovsky M."/>
            <person name="Tulloss R.E."/>
            <person name="Uehling J."/>
            <person name="Grigoriev I.V."/>
            <person name="Vagvolgyi C."/>
            <person name="Papp T."/>
            <person name="Martin F.M."/>
            <person name="Miettinen O."/>
            <person name="Hibbett D.S."/>
            <person name="Nagy L.G."/>
        </authorList>
    </citation>
    <scope>NUCLEOTIDE SEQUENCE [LARGE SCALE GENOMIC DNA]</scope>
    <source>
        <strain evidence="3 4">CBS 962.96</strain>
    </source>
</reference>
<dbReference type="AlphaFoldDB" id="A0A4S8MFR1"/>
<evidence type="ECO:0000256" key="2">
    <source>
        <dbReference type="SAM" id="Phobius"/>
    </source>
</evidence>
<feature type="compositionally biased region" description="Basic and acidic residues" evidence="1">
    <location>
        <begin position="34"/>
        <end position="44"/>
    </location>
</feature>
<keyword evidence="2" id="KW-0472">Membrane</keyword>
<evidence type="ECO:0000256" key="1">
    <source>
        <dbReference type="SAM" id="MobiDB-lite"/>
    </source>
</evidence>
<protein>
    <submittedName>
        <fullName evidence="3">Uncharacterized protein</fullName>
    </submittedName>
</protein>
<dbReference type="Proteomes" id="UP000297245">
    <property type="component" value="Unassembled WGS sequence"/>
</dbReference>
<evidence type="ECO:0000313" key="4">
    <source>
        <dbReference type="Proteomes" id="UP000297245"/>
    </source>
</evidence>
<feature type="compositionally biased region" description="Basic residues" evidence="1">
    <location>
        <begin position="1"/>
        <end position="10"/>
    </location>
</feature>
<organism evidence="3 4">
    <name type="scientific">Dendrothele bispora (strain CBS 962.96)</name>
    <dbReference type="NCBI Taxonomy" id="1314807"/>
    <lineage>
        <taxon>Eukaryota</taxon>
        <taxon>Fungi</taxon>
        <taxon>Dikarya</taxon>
        <taxon>Basidiomycota</taxon>
        <taxon>Agaricomycotina</taxon>
        <taxon>Agaricomycetes</taxon>
        <taxon>Agaricomycetidae</taxon>
        <taxon>Agaricales</taxon>
        <taxon>Agaricales incertae sedis</taxon>
        <taxon>Dendrothele</taxon>
    </lineage>
</organism>